<protein>
    <recommendedName>
        <fullName evidence="3">2'-phosphotransferase</fullName>
        <ecNumber evidence="3">2.7.1.160</ecNumber>
    </recommendedName>
</protein>
<dbReference type="EC" id="2.7.1.160" evidence="3"/>
<evidence type="ECO:0000256" key="5">
    <source>
        <dbReference type="ARBA" id="ARBA00023027"/>
    </source>
</evidence>
<gene>
    <name evidence="7" type="ORF">ATC70_010450</name>
</gene>
<dbReference type="PANTHER" id="PTHR12684:SF2">
    <property type="entry name" value="TRNA 2'-PHOSPHOTRANSFERASE 1"/>
    <property type="match status" value="1"/>
</dbReference>
<evidence type="ECO:0000256" key="1">
    <source>
        <dbReference type="ARBA" id="ARBA00003343"/>
    </source>
</evidence>
<dbReference type="GO" id="GO:0006388">
    <property type="term" value="P:tRNA splicing, via endonucleolytic cleavage and ligation"/>
    <property type="evidence" value="ECO:0007669"/>
    <property type="project" value="TreeGrafter"/>
</dbReference>
<dbReference type="InterPro" id="IPR042081">
    <property type="entry name" value="RNA_2'-PTrans_C"/>
</dbReference>
<proteinExistence type="inferred from homology"/>
<accession>A0AAN7DGG0</accession>
<sequence>MPDTNSRPLDPKEEIRLSKLLSYLLRHGAVKEKLNISSDGFVAVNDILARPKFKHVTFEQMQYLVDHSDKKRYELVQTPAGEWLVRASQGHSLKAIQPDDLMEKVTGPVDTPVIHGTTLQAWDQIKQQGISKMGRNHIHFAVGLPNDPNVKSGIRKSSQVFIYIDVDKARQDGIVFYRSKNNVILSEGIQGIIAPRYFKQATDRENHRLDL</sequence>
<evidence type="ECO:0000256" key="6">
    <source>
        <dbReference type="ARBA" id="ARBA00047949"/>
    </source>
</evidence>
<dbReference type="RefSeq" id="XP_064682166.1">
    <property type="nucleotide sequence ID" value="XM_064829664.1"/>
</dbReference>
<comment type="catalytic activity">
    <reaction evidence="6">
        <text>2'-phospho-[ligated tRNA] + NAD(+) = mature tRNA + ADP-alpha-D-ribose 1'',2''-cyclic phosphate + nicotinamide</text>
        <dbReference type="Rhea" id="RHEA:23324"/>
        <dbReference type="Rhea" id="RHEA-COMP:11106"/>
        <dbReference type="Rhea" id="RHEA-COMP:11107"/>
        <dbReference type="ChEBI" id="CHEBI:17154"/>
        <dbReference type="ChEBI" id="CHEBI:57540"/>
        <dbReference type="ChEBI" id="CHEBI:76596"/>
        <dbReference type="ChEBI" id="CHEBI:82883"/>
        <dbReference type="ChEBI" id="CHEBI:85027"/>
        <dbReference type="EC" id="2.7.1.160"/>
    </reaction>
</comment>
<comment type="similarity">
    <text evidence="2">Belongs to the KptA/TPT1 family.</text>
</comment>
<organism evidence="7 8">
    <name type="scientific">Mucor velutinosus</name>
    <dbReference type="NCBI Taxonomy" id="708070"/>
    <lineage>
        <taxon>Eukaryota</taxon>
        <taxon>Fungi</taxon>
        <taxon>Fungi incertae sedis</taxon>
        <taxon>Mucoromycota</taxon>
        <taxon>Mucoromycotina</taxon>
        <taxon>Mucoromycetes</taxon>
        <taxon>Mucorales</taxon>
        <taxon>Mucorineae</taxon>
        <taxon>Mucoraceae</taxon>
        <taxon>Mucor</taxon>
    </lineage>
</organism>
<dbReference type="InterPro" id="IPR042080">
    <property type="entry name" value="RNA_2'-PTrans_N"/>
</dbReference>
<dbReference type="Gene3D" id="1.10.10.970">
    <property type="entry name" value="RNA 2'-phosphotransferase, Tpt1/KptA family, N-terminal domain"/>
    <property type="match status" value="1"/>
</dbReference>
<comment type="function">
    <text evidence="1">Catalyzes the last step of tRNA splicing, the transfer of the splice junction 2'-phosphate from ligated tRNA to NAD to produce ADP-ribose 1''-2'' cyclic phosphate.</text>
</comment>
<dbReference type="Gene3D" id="3.20.170.30">
    <property type="match status" value="1"/>
</dbReference>
<dbReference type="AlphaFoldDB" id="A0AAN7DGG0"/>
<evidence type="ECO:0000313" key="7">
    <source>
        <dbReference type="EMBL" id="KAK4515500.1"/>
    </source>
</evidence>
<keyword evidence="5" id="KW-0520">NAD</keyword>
<name>A0AAN7DGG0_9FUNG</name>
<keyword evidence="8" id="KW-1185">Reference proteome</keyword>
<evidence type="ECO:0000256" key="3">
    <source>
        <dbReference type="ARBA" id="ARBA00012007"/>
    </source>
</evidence>
<evidence type="ECO:0000313" key="8">
    <source>
        <dbReference type="Proteomes" id="UP001304243"/>
    </source>
</evidence>
<dbReference type="SUPFAM" id="SSF56399">
    <property type="entry name" value="ADP-ribosylation"/>
    <property type="match status" value="1"/>
</dbReference>
<dbReference type="PANTHER" id="PTHR12684">
    <property type="entry name" value="PUTATIVE PHOSPHOTRANSFERASE"/>
    <property type="match status" value="1"/>
</dbReference>
<dbReference type="Proteomes" id="UP001304243">
    <property type="component" value="Unassembled WGS sequence"/>
</dbReference>
<dbReference type="Pfam" id="PF01885">
    <property type="entry name" value="PTS_2-RNA"/>
    <property type="match status" value="1"/>
</dbReference>
<dbReference type="GO" id="GO:0000215">
    <property type="term" value="F:tRNA 2'-phosphotransferase activity"/>
    <property type="evidence" value="ECO:0007669"/>
    <property type="project" value="UniProtKB-EC"/>
</dbReference>
<dbReference type="EMBL" id="JASEJX010000014">
    <property type="protein sequence ID" value="KAK4515500.1"/>
    <property type="molecule type" value="Genomic_DNA"/>
</dbReference>
<dbReference type="GeneID" id="89954136"/>
<reference evidence="7 8" key="1">
    <citation type="submission" date="2022-11" db="EMBL/GenBank/DDBJ databases">
        <title>Mucor velutinosus strain NIH1002 WGS.</title>
        <authorList>
            <person name="Subramanian P."/>
            <person name="Mullikin J.C."/>
            <person name="Segre J.A."/>
            <person name="Zelazny A.M."/>
        </authorList>
    </citation>
    <scope>NUCLEOTIDE SEQUENCE [LARGE SCALE GENOMIC DNA]</scope>
    <source>
        <strain evidence="7 8">NIH1002</strain>
    </source>
</reference>
<evidence type="ECO:0000256" key="2">
    <source>
        <dbReference type="ARBA" id="ARBA00009836"/>
    </source>
</evidence>
<dbReference type="InterPro" id="IPR002745">
    <property type="entry name" value="Ptrans_KptA/Tpt1"/>
</dbReference>
<comment type="caution">
    <text evidence="7">The sequence shown here is derived from an EMBL/GenBank/DDBJ whole genome shotgun (WGS) entry which is preliminary data.</text>
</comment>
<evidence type="ECO:0000256" key="4">
    <source>
        <dbReference type="ARBA" id="ARBA00022679"/>
    </source>
</evidence>
<keyword evidence="4" id="KW-0808">Transferase</keyword>